<organism evidence="1 2">
    <name type="scientific">Schistosoma margrebowiei</name>
    <dbReference type="NCBI Taxonomy" id="48269"/>
    <lineage>
        <taxon>Eukaryota</taxon>
        <taxon>Metazoa</taxon>
        <taxon>Spiralia</taxon>
        <taxon>Lophotrochozoa</taxon>
        <taxon>Platyhelminthes</taxon>
        <taxon>Trematoda</taxon>
        <taxon>Digenea</taxon>
        <taxon>Strigeidida</taxon>
        <taxon>Schistosomatoidea</taxon>
        <taxon>Schistosomatidae</taxon>
        <taxon>Schistosoma</taxon>
    </lineage>
</organism>
<dbReference type="AlphaFoldDB" id="A0A183MUA1"/>
<keyword evidence="2" id="KW-1185">Reference proteome</keyword>
<name>A0A183MUA1_9TREM</name>
<dbReference type="EMBL" id="UZAI01018026">
    <property type="protein sequence ID" value="VDP32310.1"/>
    <property type="molecule type" value="Genomic_DNA"/>
</dbReference>
<dbReference type="Proteomes" id="UP000277204">
    <property type="component" value="Unassembled WGS sequence"/>
</dbReference>
<reference evidence="1 2" key="1">
    <citation type="submission" date="2018-11" db="EMBL/GenBank/DDBJ databases">
        <authorList>
            <consortium name="Pathogen Informatics"/>
        </authorList>
    </citation>
    <scope>NUCLEOTIDE SEQUENCE [LARGE SCALE GENOMIC DNA]</scope>
    <source>
        <strain evidence="1 2">Zambia</strain>
    </source>
</reference>
<protein>
    <submittedName>
        <fullName evidence="1">Uncharacterized protein</fullName>
    </submittedName>
</protein>
<evidence type="ECO:0000313" key="1">
    <source>
        <dbReference type="EMBL" id="VDP32310.1"/>
    </source>
</evidence>
<accession>A0A183MUA1</accession>
<evidence type="ECO:0000313" key="2">
    <source>
        <dbReference type="Proteomes" id="UP000277204"/>
    </source>
</evidence>
<sequence>MQSTEYSITSTTDLITNSTFNQSLTESSIHINDTYILTTEKYYNIVTSNLLDTLSTLTTLSIHHHDHTTIHSEFACVRSELSEPDFQLYACSGSKITSWIASIFLVTMSIFGIIKCLTTHGVLNIFDLRRTGISFPKRPEFLVLICSSLPLVFSVLSRPLFTPLSPTHKYFILGWGMAQTRFFCDLFTRTASIYHLVYWVYRTPIINLIWYICFICKLQCNKVRDETKRLAAARKATVKATKASPKRHNKQQPVGRGRTTEWGYTDKRRKSRSNKSVRGTNDTVAVTPNSSSINTLTNPNEINTPTNQVSNSNGMNLIAAQPLFIGQNNVLNSPNQLPGIMPNLSGLMNPYGQMIPQNMMTTADNYNIFNNGSIGQQLGQQTNPYTMNMNYGIDYRMTMNMNNYINQVNAYNQSNFIYPINGDINSGISKDSINNTINNDKPSINDKLEKISIIKTKHKIDIPLPTKQFLYRCKRIIPGCIYLISFLITLPSITAFESIEEDGMLLTRCTTMCRSYFYYDLIILITLPTIFVIIAFYYSSLSKKQINGELKMTYRLRCYYVTFILLNIPMFVLMLTSIGFRLSDKPYRNIYGTGILIAMTAYHTNFILKSTIYTTGCNCICCSDYCLIKYPKINRLIISFTTPVAIKDKEALLEGIVIPVRMDK</sequence>
<gene>
    <name evidence="1" type="ORF">SMRZ_LOCUS19626</name>
</gene>
<proteinExistence type="predicted"/>
<dbReference type="Gene3D" id="1.20.1070.10">
    <property type="entry name" value="Rhodopsin 7-helix transmembrane proteins"/>
    <property type="match status" value="1"/>
</dbReference>